<sequence length="246" mass="27422">MRVETSDFLQSTRFCDAGSQAITDAAAEATGGAVTDRDKAVALFRWVQDEITYAILHDWTHTATETLRMGRGSCSNKANLLCAMLRAQNIPAGFGVLVVNGKEYFGQGWFPALREMCDETSRHFFAAVHLDGRWLRCDPSDDRALSAGASHFNRPSTRVHFDGTAHADMLLDPAHVLSSSWPVPDIDRFLARKTAKPREDFAYMNSYLEFVRLHGSRCAGPREVEEAFHAWRREAVAGGRSPMRAN</sequence>
<dbReference type="PANTHER" id="PTHR33490">
    <property type="entry name" value="BLR5614 PROTEIN-RELATED"/>
    <property type="match status" value="1"/>
</dbReference>
<organism evidence="2 3">
    <name type="scientific">Streptomyces nondiastaticus</name>
    <dbReference type="NCBI Taxonomy" id="3154512"/>
    <lineage>
        <taxon>Bacteria</taxon>
        <taxon>Bacillati</taxon>
        <taxon>Actinomycetota</taxon>
        <taxon>Actinomycetes</taxon>
        <taxon>Kitasatosporales</taxon>
        <taxon>Streptomycetaceae</taxon>
        <taxon>Streptomyces</taxon>
    </lineage>
</organism>
<gene>
    <name evidence="2" type="ORF">ACFYZM_13085</name>
</gene>
<name>A0ABW6TX86_9ACTN</name>
<evidence type="ECO:0000313" key="2">
    <source>
        <dbReference type="EMBL" id="MFF4217194.1"/>
    </source>
</evidence>
<dbReference type="Gene3D" id="3.10.620.30">
    <property type="match status" value="1"/>
</dbReference>
<evidence type="ECO:0000259" key="1">
    <source>
        <dbReference type="Pfam" id="PF01841"/>
    </source>
</evidence>
<evidence type="ECO:0000313" key="3">
    <source>
        <dbReference type="Proteomes" id="UP001602123"/>
    </source>
</evidence>
<feature type="domain" description="Transglutaminase-like" evidence="1">
    <location>
        <begin position="25"/>
        <end position="139"/>
    </location>
</feature>
<dbReference type="InterPro" id="IPR038765">
    <property type="entry name" value="Papain-like_cys_pep_sf"/>
</dbReference>
<protein>
    <submittedName>
        <fullName evidence="2">Transglutaminase family protein</fullName>
    </submittedName>
</protein>
<dbReference type="InterPro" id="IPR002931">
    <property type="entry name" value="Transglutaminase-like"/>
</dbReference>
<comment type="caution">
    <text evidence="2">The sequence shown here is derived from an EMBL/GenBank/DDBJ whole genome shotgun (WGS) entry which is preliminary data.</text>
</comment>
<dbReference type="RefSeq" id="WP_388626900.1">
    <property type="nucleotide sequence ID" value="NZ_JBIAUT010000003.1"/>
</dbReference>
<dbReference type="Pfam" id="PF01841">
    <property type="entry name" value="Transglut_core"/>
    <property type="match status" value="1"/>
</dbReference>
<accession>A0ABW6TX86</accession>
<reference evidence="2 3" key="1">
    <citation type="submission" date="2024-10" db="EMBL/GenBank/DDBJ databases">
        <title>The Natural Products Discovery Center: Release of the First 8490 Sequenced Strains for Exploring Actinobacteria Biosynthetic Diversity.</title>
        <authorList>
            <person name="Kalkreuter E."/>
            <person name="Kautsar S.A."/>
            <person name="Yang D."/>
            <person name="Bader C.D."/>
            <person name="Teijaro C.N."/>
            <person name="Fluegel L."/>
            <person name="Davis C.M."/>
            <person name="Simpson J.R."/>
            <person name="Lauterbach L."/>
            <person name="Steele A.D."/>
            <person name="Gui C."/>
            <person name="Meng S."/>
            <person name="Li G."/>
            <person name="Viehrig K."/>
            <person name="Ye F."/>
            <person name="Su P."/>
            <person name="Kiefer A.F."/>
            <person name="Nichols A."/>
            <person name="Cepeda A.J."/>
            <person name="Yan W."/>
            <person name="Fan B."/>
            <person name="Jiang Y."/>
            <person name="Adhikari A."/>
            <person name="Zheng C.-J."/>
            <person name="Schuster L."/>
            <person name="Cowan T.M."/>
            <person name="Smanski M.J."/>
            <person name="Chevrette M.G."/>
            <person name="De Carvalho L.P.S."/>
            <person name="Shen B."/>
        </authorList>
    </citation>
    <scope>NUCLEOTIDE SEQUENCE [LARGE SCALE GENOMIC DNA]</scope>
    <source>
        <strain evidence="2 3">NPDC001650</strain>
    </source>
</reference>
<dbReference type="SUPFAM" id="SSF54001">
    <property type="entry name" value="Cysteine proteinases"/>
    <property type="match status" value="1"/>
</dbReference>
<keyword evidence="3" id="KW-1185">Reference proteome</keyword>
<proteinExistence type="predicted"/>
<dbReference type="EMBL" id="JBIAUT010000003">
    <property type="protein sequence ID" value="MFF4217194.1"/>
    <property type="molecule type" value="Genomic_DNA"/>
</dbReference>
<dbReference type="Proteomes" id="UP001602123">
    <property type="component" value="Unassembled WGS sequence"/>
</dbReference>